<comment type="caution">
    <text evidence="3">The sequence shown here is derived from an EMBL/GenBank/DDBJ whole genome shotgun (WGS) entry which is preliminary data.</text>
</comment>
<keyword evidence="3" id="KW-0378">Hydrolase</keyword>
<proteinExistence type="predicted"/>
<dbReference type="SUPFAM" id="SSF56219">
    <property type="entry name" value="DNase I-like"/>
    <property type="match status" value="1"/>
</dbReference>
<keyword evidence="1" id="KW-0812">Transmembrane</keyword>
<evidence type="ECO:0000313" key="3">
    <source>
        <dbReference type="EMBL" id="KAA1159392.1"/>
    </source>
</evidence>
<evidence type="ECO:0000259" key="2">
    <source>
        <dbReference type="Pfam" id="PF03372"/>
    </source>
</evidence>
<feature type="transmembrane region" description="Helical" evidence="1">
    <location>
        <begin position="12"/>
        <end position="31"/>
    </location>
</feature>
<gene>
    <name evidence="3" type="ORF">EU508_12565</name>
</gene>
<organism evidence="3 4">
    <name type="scientific">Pseudoalteromonas fuliginea</name>
    <dbReference type="NCBI Taxonomy" id="1872678"/>
    <lineage>
        <taxon>Bacteria</taxon>
        <taxon>Pseudomonadati</taxon>
        <taxon>Pseudomonadota</taxon>
        <taxon>Gammaproteobacteria</taxon>
        <taxon>Alteromonadales</taxon>
        <taxon>Pseudoalteromonadaceae</taxon>
        <taxon>Pseudoalteromonas</taxon>
    </lineage>
</organism>
<dbReference type="Gene3D" id="3.60.10.10">
    <property type="entry name" value="Endonuclease/exonuclease/phosphatase"/>
    <property type="match status" value="1"/>
</dbReference>
<protein>
    <submittedName>
        <fullName evidence="3">Endonuclease/exonuclease/phosphatase family protein</fullName>
    </submittedName>
</protein>
<evidence type="ECO:0000256" key="1">
    <source>
        <dbReference type="SAM" id="Phobius"/>
    </source>
</evidence>
<feature type="transmembrane region" description="Helical" evidence="1">
    <location>
        <begin position="68"/>
        <end position="87"/>
    </location>
</feature>
<name>A0AB73BFC7_9GAMM</name>
<dbReference type="Proteomes" id="UP000324162">
    <property type="component" value="Unassembled WGS sequence"/>
</dbReference>
<dbReference type="InterPro" id="IPR005135">
    <property type="entry name" value="Endo/exonuclease/phosphatase"/>
</dbReference>
<dbReference type="Pfam" id="PF03372">
    <property type="entry name" value="Exo_endo_phos"/>
    <property type="match status" value="1"/>
</dbReference>
<dbReference type="GO" id="GO:0004519">
    <property type="term" value="F:endonuclease activity"/>
    <property type="evidence" value="ECO:0007669"/>
    <property type="project" value="UniProtKB-KW"/>
</dbReference>
<feature type="domain" description="Endonuclease/exonuclease/phosphatase" evidence="2">
    <location>
        <begin position="116"/>
        <end position="306"/>
    </location>
</feature>
<dbReference type="RefSeq" id="WP_149614515.1">
    <property type="nucleotide sequence ID" value="NZ_SEUK01000051.1"/>
</dbReference>
<keyword evidence="1" id="KW-0472">Membrane</keyword>
<evidence type="ECO:0000313" key="4">
    <source>
        <dbReference type="Proteomes" id="UP000324162"/>
    </source>
</evidence>
<feature type="transmembrane region" description="Helical" evidence="1">
    <location>
        <begin position="37"/>
        <end position="61"/>
    </location>
</feature>
<reference evidence="3 4" key="1">
    <citation type="submission" date="2019-01" db="EMBL/GenBank/DDBJ databases">
        <title>Genome sequences of marine Pseudoalteromonas species.</title>
        <authorList>
            <person name="Boraston A.B."/>
            <person name="Hehemann J.-H."/>
            <person name="Vickers C.J."/>
            <person name="Salama-Alber O."/>
            <person name="Abe K."/>
            <person name="Hettle A.J."/>
        </authorList>
    </citation>
    <scope>NUCLEOTIDE SEQUENCE [LARGE SCALE GENOMIC DNA]</scope>
    <source>
        <strain evidence="3 4">PS42</strain>
    </source>
</reference>
<dbReference type="AlphaFoldDB" id="A0AB73BFC7"/>
<keyword evidence="3" id="KW-0255">Endonuclease</keyword>
<keyword evidence="3" id="KW-0540">Nuclease</keyword>
<dbReference type="InterPro" id="IPR036691">
    <property type="entry name" value="Endo/exonu/phosph_ase_sf"/>
</dbReference>
<accession>A0AB73BFC7</accession>
<sequence>MFRALGINNPQRFFLRIILLLAALLFIALAYNPLEHFYADVFVSLRLQLLSAALVCALLLITLKLFKLGAALLLVCIVGVTPVLFNLSSSTSYSGPVLSVKQINLNYSNKYIETHLATLLQKKWDVLILQEFSDKNRNLLNQFLSTTDMFGYEEVEGIPYGIVVLSRIPMVYKHQVKLDADRLGYIKLKFLFIDRIVTVFVAHPPSPRSRQHWQNRNTLLAALNTAAHNEKGVWVIAGDLNIVPWSQYFNWDDSKTCYGESERYVSFMPFERGRSIFTGLAIDHCIMSEGINLQRLTVSDFKGSDHRMLSYDLIID</sequence>
<keyword evidence="1" id="KW-1133">Transmembrane helix</keyword>
<dbReference type="EMBL" id="SEUK01000051">
    <property type="protein sequence ID" value="KAA1159392.1"/>
    <property type="molecule type" value="Genomic_DNA"/>
</dbReference>